<evidence type="ECO:0000256" key="5">
    <source>
        <dbReference type="ARBA" id="ARBA00022989"/>
    </source>
</evidence>
<keyword evidence="3" id="KW-1003">Cell membrane</keyword>
<feature type="transmembrane region" description="Helical" evidence="7">
    <location>
        <begin position="458"/>
        <end position="476"/>
    </location>
</feature>
<sequence>MTDILSSELQETFMDCDRAQYVILQNTILDHNRKHIDIQYCTQDQRVEESVINGQTVNIIGENVPRYTTQSETTTHKLCHGVELPIEECGNEKDNIVTDPLPEGCSGSLRKVYDVFEDFFLGFWWKSIKSFDPEEYRNMFRAHTLVTAVLCISFFYYDIVSDILLAIQYYNDGNFRAFIFTTAFIALPLFVVNVMNIYLIINRKHCSWEDSKQFFISRGKKIKITQCIKANKQTNEINTQRKFKVKNENNNVDEDESRESNDGNVSGPLAKTLRCLVSFPLLSGTVDRTFTHIYHGIKSRSKFTNDKMRKKHYTYSLENNAAETRLKIIEAFMEATPQLILQIYFTLTAPVDEDISTQMFRAASMLGSWISVTASVLAYTNAMYDLTVSKVSVVYKFLRFVQTASGIGLRIVLIPIFTVEFGYYVIVIVLSHWLIMVVTLLYRECTRKSTRIKSKRKAVFLSIVSYRSIILIFTSATTAKRHLEAIRGEMLYNVLVYVENMTMFALWISTTLITGLYYNVIIRFIATLEGLRVGSFFIRHLYKCMCAKRKLETDL</sequence>
<reference evidence="9" key="1">
    <citation type="submission" date="2018-11" db="EMBL/GenBank/DDBJ databases">
        <authorList>
            <person name="Alioto T."/>
            <person name="Alioto T."/>
        </authorList>
    </citation>
    <scope>NUCLEOTIDE SEQUENCE</scope>
</reference>
<dbReference type="GO" id="GO:0005886">
    <property type="term" value="C:plasma membrane"/>
    <property type="evidence" value="ECO:0007669"/>
    <property type="project" value="UniProtKB-SubCell"/>
</dbReference>
<keyword evidence="4 7" id="KW-0812">Transmembrane</keyword>
<evidence type="ECO:0000256" key="7">
    <source>
        <dbReference type="RuleBase" id="RU910716"/>
    </source>
</evidence>
<feature type="region of interest" description="Disordered" evidence="8">
    <location>
        <begin position="245"/>
        <end position="265"/>
    </location>
</feature>
<keyword evidence="5 7" id="KW-1133">Transmembrane helix</keyword>
<dbReference type="PANTHER" id="PTHR16024">
    <property type="entry name" value="XK-RELATED PROTEIN"/>
    <property type="match status" value="1"/>
</dbReference>
<keyword evidence="10" id="KW-1185">Reference proteome</keyword>
<evidence type="ECO:0000256" key="2">
    <source>
        <dbReference type="ARBA" id="ARBA00008789"/>
    </source>
</evidence>
<evidence type="ECO:0000256" key="3">
    <source>
        <dbReference type="ARBA" id="ARBA00022475"/>
    </source>
</evidence>
<evidence type="ECO:0000256" key="8">
    <source>
        <dbReference type="SAM" id="MobiDB-lite"/>
    </source>
</evidence>
<dbReference type="InterPro" id="IPR018629">
    <property type="entry name" value="XK-rel"/>
</dbReference>
<dbReference type="PANTHER" id="PTHR16024:SF6">
    <property type="entry name" value="XK-RELATED PROTEIN"/>
    <property type="match status" value="1"/>
</dbReference>
<evidence type="ECO:0000256" key="4">
    <source>
        <dbReference type="ARBA" id="ARBA00022692"/>
    </source>
</evidence>
<feature type="transmembrane region" description="Helical" evidence="7">
    <location>
        <begin position="139"/>
        <end position="157"/>
    </location>
</feature>
<name>A0A8B6EUI3_MYTGA</name>
<feature type="transmembrane region" description="Helical" evidence="7">
    <location>
        <begin position="423"/>
        <end position="442"/>
    </location>
</feature>
<organism evidence="9 10">
    <name type="scientific">Mytilus galloprovincialis</name>
    <name type="common">Mediterranean mussel</name>
    <dbReference type="NCBI Taxonomy" id="29158"/>
    <lineage>
        <taxon>Eukaryota</taxon>
        <taxon>Metazoa</taxon>
        <taxon>Spiralia</taxon>
        <taxon>Lophotrochozoa</taxon>
        <taxon>Mollusca</taxon>
        <taxon>Bivalvia</taxon>
        <taxon>Autobranchia</taxon>
        <taxon>Pteriomorphia</taxon>
        <taxon>Mytilida</taxon>
        <taxon>Mytiloidea</taxon>
        <taxon>Mytilidae</taxon>
        <taxon>Mytilinae</taxon>
        <taxon>Mytilus</taxon>
    </lineage>
</organism>
<dbReference type="InterPro" id="IPR050895">
    <property type="entry name" value="XK-related_scramblase"/>
</dbReference>
<evidence type="ECO:0000313" key="10">
    <source>
        <dbReference type="Proteomes" id="UP000596742"/>
    </source>
</evidence>
<dbReference type="EMBL" id="UYJE01005646">
    <property type="protein sequence ID" value="VDI39023.1"/>
    <property type="molecule type" value="Genomic_DNA"/>
</dbReference>
<dbReference type="Pfam" id="PF09815">
    <property type="entry name" value="XK-related"/>
    <property type="match status" value="1"/>
</dbReference>
<comment type="subcellular location">
    <subcellularLocation>
        <location evidence="1">Cell membrane</location>
        <topology evidence="1">Multi-pass membrane protein</topology>
    </subcellularLocation>
    <subcellularLocation>
        <location evidence="7">Membrane</location>
        <topology evidence="7">Multi-pass membrane protein</topology>
    </subcellularLocation>
</comment>
<feature type="transmembrane region" description="Helical" evidence="7">
    <location>
        <begin position="177"/>
        <end position="201"/>
    </location>
</feature>
<gene>
    <name evidence="9" type="ORF">MGAL_10B044314</name>
</gene>
<protein>
    <recommendedName>
        <fullName evidence="7">XK-related protein</fullName>
    </recommendedName>
</protein>
<feature type="transmembrane region" description="Helical" evidence="7">
    <location>
        <begin position="496"/>
        <end position="518"/>
    </location>
</feature>
<evidence type="ECO:0000256" key="6">
    <source>
        <dbReference type="ARBA" id="ARBA00023136"/>
    </source>
</evidence>
<proteinExistence type="inferred from homology"/>
<evidence type="ECO:0000256" key="1">
    <source>
        <dbReference type="ARBA" id="ARBA00004651"/>
    </source>
</evidence>
<comment type="caution">
    <text evidence="9">The sequence shown here is derived from an EMBL/GenBank/DDBJ whole genome shotgun (WGS) entry which is preliminary data.</text>
</comment>
<comment type="similarity">
    <text evidence="2 7">Belongs to the XK family.</text>
</comment>
<dbReference type="AlphaFoldDB" id="A0A8B6EUI3"/>
<dbReference type="OrthoDB" id="6136301at2759"/>
<accession>A0A8B6EUI3</accession>
<dbReference type="Proteomes" id="UP000596742">
    <property type="component" value="Unassembled WGS sequence"/>
</dbReference>
<keyword evidence="6 7" id="KW-0472">Membrane</keyword>
<evidence type="ECO:0000313" key="9">
    <source>
        <dbReference type="EMBL" id="VDI39023.1"/>
    </source>
</evidence>